<dbReference type="HOGENOM" id="CLU_1365694_0_0_6"/>
<dbReference type="EMBL" id="JH603170">
    <property type="protein sequence ID" value="EIC19830.1"/>
    <property type="molecule type" value="Genomic_DNA"/>
</dbReference>
<name>H8Z7B4_9GAMM</name>
<dbReference type="Proteomes" id="UP000002964">
    <property type="component" value="Unassembled WGS sequence"/>
</dbReference>
<evidence type="ECO:0000313" key="2">
    <source>
        <dbReference type="Proteomes" id="UP000002964"/>
    </source>
</evidence>
<sequence>MPPSLPKLNLVHSVLSIEWKKDNFIENFSIWKFINESYANVFSYTHTHFGFICFYLFKYAEIRPYKCRNEFFVWVSDKFFKRLGDGKDLSPLIYFNIRLHHIKKFRNVFFNKRIFKQIPVVTRIVYLCHQLSCCEDLNAMQTILAIKFKSIVAVFKNEIRHPPSSVLLDSIWFTKQINCFAHAIAQLETFERKCLICFSS</sequence>
<evidence type="ECO:0000313" key="1">
    <source>
        <dbReference type="EMBL" id="EIC19830.1"/>
    </source>
</evidence>
<keyword evidence="2" id="KW-1185">Reference proteome</keyword>
<proteinExistence type="predicted"/>
<reference evidence="2" key="1">
    <citation type="submission" date="2011-06" db="EMBL/GenBank/DDBJ databases">
        <authorList>
            <consortium name="US DOE Joint Genome Institute (JGI-PGF)"/>
            <person name="Lucas S."/>
            <person name="Han J."/>
            <person name="Lapidus A."/>
            <person name="Cheng J.-F."/>
            <person name="Goodwin L."/>
            <person name="Pitluck S."/>
            <person name="Peters L."/>
            <person name="Land M.L."/>
            <person name="Hauser L."/>
            <person name="Vogl K."/>
            <person name="Liu Z."/>
            <person name="Overmann J."/>
            <person name="Frigaard N.-U."/>
            <person name="Bryant D.A."/>
            <person name="Woyke T.J."/>
        </authorList>
    </citation>
    <scope>NUCLEOTIDE SEQUENCE [LARGE SCALE GENOMIC DNA]</scope>
    <source>
        <strain evidence="2">970</strain>
    </source>
</reference>
<protein>
    <submittedName>
        <fullName evidence="1">Uncharacterized protein</fullName>
    </submittedName>
</protein>
<gene>
    <name evidence="1" type="ORF">Thi970DRAFT_03434</name>
</gene>
<reference evidence="1 2" key="2">
    <citation type="submission" date="2011-11" db="EMBL/GenBank/DDBJ databases">
        <authorList>
            <consortium name="US DOE Joint Genome Institute"/>
            <person name="Lucas S."/>
            <person name="Han J."/>
            <person name="Lapidus A."/>
            <person name="Cheng J.-F."/>
            <person name="Goodwin L."/>
            <person name="Pitluck S."/>
            <person name="Peters L."/>
            <person name="Ovchinnikova G."/>
            <person name="Zhang X."/>
            <person name="Detter J.C."/>
            <person name="Han C."/>
            <person name="Tapia R."/>
            <person name="Land M."/>
            <person name="Hauser L."/>
            <person name="Kyrpides N."/>
            <person name="Ivanova N."/>
            <person name="Pagani I."/>
            <person name="Vogl K."/>
            <person name="Liu Z."/>
            <person name="Overmann J."/>
            <person name="Frigaard N.-U."/>
            <person name="Bryant D."/>
            <person name="Woyke T."/>
        </authorList>
    </citation>
    <scope>NUCLEOTIDE SEQUENCE [LARGE SCALE GENOMIC DNA]</scope>
    <source>
        <strain evidence="1 2">970</strain>
    </source>
</reference>
<accession>H8Z7B4</accession>
<organism evidence="1 2">
    <name type="scientific">Thiorhodovibrio frisius</name>
    <dbReference type="NCBI Taxonomy" id="631362"/>
    <lineage>
        <taxon>Bacteria</taxon>
        <taxon>Pseudomonadati</taxon>
        <taxon>Pseudomonadota</taxon>
        <taxon>Gammaproteobacteria</taxon>
        <taxon>Chromatiales</taxon>
        <taxon>Chromatiaceae</taxon>
        <taxon>Thiorhodovibrio</taxon>
    </lineage>
</organism>
<dbReference type="AlphaFoldDB" id="H8Z7B4"/>